<keyword evidence="5" id="KW-0326">Glycosidase</keyword>
<evidence type="ECO:0000256" key="2">
    <source>
        <dbReference type="ARBA" id="ARBA00010838"/>
    </source>
</evidence>
<dbReference type="AlphaFoldDB" id="W2SCS7"/>
<organism evidence="8 9">
    <name type="scientific">Cyphellophora europaea (strain CBS 101466)</name>
    <name type="common">Phialophora europaea</name>
    <dbReference type="NCBI Taxonomy" id="1220924"/>
    <lineage>
        <taxon>Eukaryota</taxon>
        <taxon>Fungi</taxon>
        <taxon>Dikarya</taxon>
        <taxon>Ascomycota</taxon>
        <taxon>Pezizomycotina</taxon>
        <taxon>Eurotiomycetes</taxon>
        <taxon>Chaetothyriomycetidae</taxon>
        <taxon>Chaetothyriales</taxon>
        <taxon>Cyphellophoraceae</taxon>
        <taxon>Cyphellophora</taxon>
    </lineage>
</organism>
<sequence>MVRDPTHQPGLPADFLWGFATAAYQIEGGANDDGRGPSIWDSFCKIPGKIADGSSGDVACDSYHRHTEDIELLKKTGAMAYRFSISWSRVIPLGGRNDPINQAGIDYYVKLVDDLYAAGITPLVTLFHWDLPDELYKRYDGFLNKDEFVADFERYARVVFEALPNVKHWITFNEPYCSAVLGHNWGIFAPGHTSDRKRFHRGDSSREPWIVGHNILIAHAHAVKLYRDEFKPKNGGEIAITLNGDWAEAWDPEDPEDVQAAQRRLEFWMGWYADPVYFGRYPTSMREQLGDRLPNFTPEESALLKGSNDFYGMNHYCANYIKHKPASEPFDPFDHQGHLESLQENKAGEAVGPKTQSFWLQPSAPGFRKLLNWISERYGRPKILVTENGTSILGENDKSKEEILQDDFRVWYFETYVEAMAQAVAIDGVDVRGYMGWSLMDNFEWAEGYETRFGVTYVDYKNNQQRFPKRSALELKNIFAKYIGKLPAVNGEINGVVDAEQA</sequence>
<evidence type="ECO:0000256" key="7">
    <source>
        <dbReference type="RuleBase" id="RU003690"/>
    </source>
</evidence>
<dbReference type="PRINTS" id="PR00131">
    <property type="entry name" value="GLHYDRLASE1"/>
</dbReference>
<comment type="catalytic activity">
    <reaction evidence="1">
        <text>Hydrolysis of terminal, non-reducing beta-D-glucosyl residues with release of beta-D-glucose.</text>
        <dbReference type="EC" id="3.2.1.21"/>
    </reaction>
</comment>
<keyword evidence="4" id="KW-0378">Hydrolase</keyword>
<evidence type="ECO:0000256" key="3">
    <source>
        <dbReference type="ARBA" id="ARBA00012744"/>
    </source>
</evidence>
<accession>W2SCS7</accession>
<dbReference type="InterPro" id="IPR017853">
    <property type="entry name" value="GH"/>
</dbReference>
<dbReference type="FunFam" id="3.20.20.80:FF:000011">
    <property type="entry name" value="Cytosolic beta-glucosidase"/>
    <property type="match status" value="1"/>
</dbReference>
<dbReference type="Pfam" id="PF00232">
    <property type="entry name" value="Glyco_hydro_1"/>
    <property type="match status" value="1"/>
</dbReference>
<dbReference type="SUPFAM" id="SSF51445">
    <property type="entry name" value="(Trans)glycosidases"/>
    <property type="match status" value="1"/>
</dbReference>
<dbReference type="GO" id="GO:0030245">
    <property type="term" value="P:cellulose catabolic process"/>
    <property type="evidence" value="ECO:0007669"/>
    <property type="project" value="UniProtKB-ARBA"/>
</dbReference>
<dbReference type="EMBL" id="KB822712">
    <property type="protein sequence ID" value="ETN45734.1"/>
    <property type="molecule type" value="Genomic_DNA"/>
</dbReference>
<evidence type="ECO:0000313" key="8">
    <source>
        <dbReference type="EMBL" id="ETN45734.1"/>
    </source>
</evidence>
<dbReference type="RefSeq" id="XP_008712462.1">
    <property type="nucleotide sequence ID" value="XM_008714240.1"/>
</dbReference>
<dbReference type="InParanoid" id="W2SCS7"/>
<evidence type="ECO:0000256" key="6">
    <source>
        <dbReference type="ARBA" id="ARBA00056775"/>
    </source>
</evidence>
<evidence type="ECO:0000313" key="9">
    <source>
        <dbReference type="Proteomes" id="UP000030752"/>
    </source>
</evidence>
<evidence type="ECO:0000256" key="4">
    <source>
        <dbReference type="ARBA" id="ARBA00022801"/>
    </source>
</evidence>
<dbReference type="GO" id="GO:0080079">
    <property type="term" value="F:cellobiose glucosidase activity"/>
    <property type="evidence" value="ECO:0007669"/>
    <property type="project" value="UniProtKB-ARBA"/>
</dbReference>
<dbReference type="HOGENOM" id="CLU_001859_1_2_1"/>
<name>W2SCS7_CYPE1</name>
<dbReference type="PANTHER" id="PTHR10353">
    <property type="entry name" value="GLYCOSYL HYDROLASE"/>
    <property type="match status" value="1"/>
</dbReference>
<dbReference type="InterPro" id="IPR033132">
    <property type="entry name" value="GH_1_N_CS"/>
</dbReference>
<dbReference type="PANTHER" id="PTHR10353:SF36">
    <property type="entry name" value="LP05116P"/>
    <property type="match status" value="1"/>
</dbReference>
<dbReference type="OrthoDB" id="65569at2759"/>
<dbReference type="GeneID" id="19976906"/>
<dbReference type="PROSITE" id="PS00653">
    <property type="entry name" value="GLYCOSYL_HYDROL_F1_2"/>
    <property type="match status" value="1"/>
</dbReference>
<dbReference type="eggNOG" id="KOG0626">
    <property type="taxonomic scope" value="Eukaryota"/>
</dbReference>
<comment type="similarity">
    <text evidence="2 7">Belongs to the glycosyl hydrolase 1 family.</text>
</comment>
<dbReference type="STRING" id="1220924.W2SCS7"/>
<dbReference type="Gene3D" id="3.20.20.80">
    <property type="entry name" value="Glycosidases"/>
    <property type="match status" value="1"/>
</dbReference>
<keyword evidence="9" id="KW-1185">Reference proteome</keyword>
<dbReference type="Proteomes" id="UP000030752">
    <property type="component" value="Unassembled WGS sequence"/>
</dbReference>
<evidence type="ECO:0000256" key="5">
    <source>
        <dbReference type="ARBA" id="ARBA00023295"/>
    </source>
</evidence>
<protein>
    <recommendedName>
        <fullName evidence="3">beta-glucosidase</fullName>
        <ecNumber evidence="3">3.2.1.21</ecNumber>
    </recommendedName>
</protein>
<comment type="function">
    <text evidence="6">Plays an important role in cellulose degradation. Shows hydrolytic activity against several glycosidic compounds.</text>
</comment>
<evidence type="ECO:0000256" key="1">
    <source>
        <dbReference type="ARBA" id="ARBA00000448"/>
    </source>
</evidence>
<reference evidence="8 9" key="1">
    <citation type="submission" date="2013-03" db="EMBL/GenBank/DDBJ databases">
        <title>The Genome Sequence of Phialophora europaea CBS 101466.</title>
        <authorList>
            <consortium name="The Broad Institute Genomics Platform"/>
            <person name="Cuomo C."/>
            <person name="de Hoog S."/>
            <person name="Gorbushina A."/>
            <person name="Walker B."/>
            <person name="Young S.K."/>
            <person name="Zeng Q."/>
            <person name="Gargeya S."/>
            <person name="Fitzgerald M."/>
            <person name="Haas B."/>
            <person name="Abouelleil A."/>
            <person name="Allen A.W."/>
            <person name="Alvarado L."/>
            <person name="Arachchi H.M."/>
            <person name="Berlin A.M."/>
            <person name="Chapman S.B."/>
            <person name="Gainer-Dewar J."/>
            <person name="Goldberg J."/>
            <person name="Griggs A."/>
            <person name="Gujja S."/>
            <person name="Hansen M."/>
            <person name="Howarth C."/>
            <person name="Imamovic A."/>
            <person name="Ireland A."/>
            <person name="Larimer J."/>
            <person name="McCowan C."/>
            <person name="Murphy C."/>
            <person name="Pearson M."/>
            <person name="Poon T.W."/>
            <person name="Priest M."/>
            <person name="Roberts A."/>
            <person name="Saif S."/>
            <person name="Shea T."/>
            <person name="Sisk P."/>
            <person name="Sykes S."/>
            <person name="Wortman J."/>
            <person name="Nusbaum C."/>
            <person name="Birren B."/>
        </authorList>
    </citation>
    <scope>NUCLEOTIDE SEQUENCE [LARGE SCALE GENOMIC DNA]</scope>
    <source>
        <strain evidence="8 9">CBS 101466</strain>
    </source>
</reference>
<dbReference type="VEuPathDB" id="FungiDB:HMPREF1541_09567"/>
<gene>
    <name evidence="8" type="ORF">HMPREF1541_09567</name>
</gene>
<proteinExistence type="inferred from homology"/>
<dbReference type="InterPro" id="IPR001360">
    <property type="entry name" value="Glyco_hydro_1"/>
</dbReference>
<dbReference type="EC" id="3.2.1.21" evidence="3"/>